<evidence type="ECO:0000259" key="3">
    <source>
        <dbReference type="Pfam" id="PF21307"/>
    </source>
</evidence>
<keyword evidence="5" id="KW-0378">Hydrolase</keyword>
<dbReference type="InterPro" id="IPR049053">
    <property type="entry name" value="AFCA-like_C"/>
</dbReference>
<evidence type="ECO:0000313" key="6">
    <source>
        <dbReference type="Proteomes" id="UP000651112"/>
    </source>
</evidence>
<proteinExistence type="predicted"/>
<dbReference type="Gene3D" id="2.60.120.260">
    <property type="entry name" value="Galactose-binding domain-like"/>
    <property type="match status" value="1"/>
</dbReference>
<dbReference type="GO" id="GO:0016787">
    <property type="term" value="F:hydrolase activity"/>
    <property type="evidence" value="ECO:0007669"/>
    <property type="project" value="UniProtKB-KW"/>
</dbReference>
<dbReference type="InterPro" id="IPR012341">
    <property type="entry name" value="6hp_glycosidase-like_sf"/>
</dbReference>
<feature type="signal peptide" evidence="1">
    <location>
        <begin position="1"/>
        <end position="27"/>
    </location>
</feature>
<reference evidence="5 6" key="1">
    <citation type="submission" date="2020-08" db="EMBL/GenBank/DDBJ databases">
        <title>Sphingobacterium sp. DN00404 isolated from aquaculture water.</title>
        <authorList>
            <person name="Zhang M."/>
        </authorList>
    </citation>
    <scope>NUCLEOTIDE SEQUENCE [LARGE SCALE GENOMIC DNA]</scope>
    <source>
        <strain evidence="5 6">KCTC 42746</strain>
    </source>
</reference>
<dbReference type="InterPro" id="IPR054363">
    <property type="entry name" value="GH95_cat"/>
</dbReference>
<dbReference type="SUPFAM" id="SSF48208">
    <property type="entry name" value="Six-hairpin glycosidases"/>
    <property type="match status" value="1"/>
</dbReference>
<evidence type="ECO:0000313" key="5">
    <source>
        <dbReference type="EMBL" id="MBD1420588.1"/>
    </source>
</evidence>
<name>A0ABR7XN78_9SPHI</name>
<dbReference type="EMBL" id="JACNYL010000001">
    <property type="protein sequence ID" value="MBD1420588.1"/>
    <property type="molecule type" value="Genomic_DNA"/>
</dbReference>
<keyword evidence="6" id="KW-1185">Reference proteome</keyword>
<evidence type="ECO:0000259" key="4">
    <source>
        <dbReference type="Pfam" id="PF22124"/>
    </source>
</evidence>
<dbReference type="InterPro" id="IPR027414">
    <property type="entry name" value="GH95_N_dom"/>
</dbReference>
<dbReference type="Pfam" id="PF14498">
    <property type="entry name" value="Glyco_hyd_65N_2"/>
    <property type="match status" value="2"/>
</dbReference>
<dbReference type="InterPro" id="IPR008979">
    <property type="entry name" value="Galactose-bd-like_sf"/>
</dbReference>
<protein>
    <submittedName>
        <fullName evidence="5">Glycoside hydrolase N-terminal domain-containing protein</fullName>
    </submittedName>
</protein>
<evidence type="ECO:0000259" key="2">
    <source>
        <dbReference type="Pfam" id="PF14498"/>
    </source>
</evidence>
<accession>A0ABR7XN78</accession>
<dbReference type="RefSeq" id="WP_190312343.1">
    <property type="nucleotide sequence ID" value="NZ_JBHULO010000002.1"/>
</dbReference>
<feature type="domain" description="Glycosyl hydrolase family 95 catalytic" evidence="4">
    <location>
        <begin position="456"/>
        <end position="851"/>
    </location>
</feature>
<keyword evidence="1" id="KW-0732">Signal</keyword>
<feature type="domain" description="Glycosyl hydrolase family 95 N-terminal" evidence="2">
    <location>
        <begin position="31"/>
        <end position="115"/>
    </location>
</feature>
<dbReference type="SUPFAM" id="SSF49785">
    <property type="entry name" value="Galactose-binding domain-like"/>
    <property type="match status" value="1"/>
</dbReference>
<gene>
    <name evidence="5" type="ORF">H8B21_03295</name>
</gene>
<feature type="domain" description="Glycosyl hydrolase family 95 N-terminal" evidence="2">
    <location>
        <begin position="289"/>
        <end position="432"/>
    </location>
</feature>
<dbReference type="Proteomes" id="UP000651112">
    <property type="component" value="Unassembled WGS sequence"/>
</dbReference>
<evidence type="ECO:0000256" key="1">
    <source>
        <dbReference type="SAM" id="SignalP"/>
    </source>
</evidence>
<comment type="caution">
    <text evidence="5">The sequence shown here is derived from an EMBL/GenBank/DDBJ whole genome shotgun (WGS) entry which is preliminary data.</text>
</comment>
<feature type="chain" id="PRO_5045046649" evidence="1">
    <location>
        <begin position="28"/>
        <end position="936"/>
    </location>
</feature>
<dbReference type="Pfam" id="PF22124">
    <property type="entry name" value="Glyco_hydro_95_cat"/>
    <property type="match status" value="1"/>
</dbReference>
<dbReference type="Gene3D" id="2.70.98.50">
    <property type="entry name" value="putative glycoside hydrolase family protein from bacillus halodurans"/>
    <property type="match status" value="1"/>
</dbReference>
<dbReference type="PANTHER" id="PTHR31084">
    <property type="entry name" value="ALPHA-L-FUCOSIDASE 2"/>
    <property type="match status" value="1"/>
</dbReference>
<organism evidence="5 6">
    <name type="scientific">Sphingobacterium chuzhouense</name>
    <dbReference type="NCBI Taxonomy" id="1742264"/>
    <lineage>
        <taxon>Bacteria</taxon>
        <taxon>Pseudomonadati</taxon>
        <taxon>Bacteroidota</taxon>
        <taxon>Sphingobacteriia</taxon>
        <taxon>Sphingobacteriales</taxon>
        <taxon>Sphingobacteriaceae</taxon>
        <taxon>Sphingobacterium</taxon>
    </lineage>
</organism>
<feature type="domain" description="Alpha fucosidase A-like C-terminal" evidence="3">
    <location>
        <begin position="853"/>
        <end position="922"/>
    </location>
</feature>
<dbReference type="Gene3D" id="1.50.10.10">
    <property type="match status" value="1"/>
</dbReference>
<dbReference type="Pfam" id="PF21307">
    <property type="entry name" value="Glyco_hydro_95_C"/>
    <property type="match status" value="1"/>
</dbReference>
<dbReference type="InterPro" id="IPR008928">
    <property type="entry name" value="6-hairpin_glycosidase_sf"/>
</dbReference>
<sequence length="936" mass="106551">MRKRNNTMRLTFFFLTLSILSSAYLQAQQKLRYNAPASEWVEALPIGNGRMGAMIFGGDSVEEIQFNEETLWTGEPRNYNKAGAYQYLDTIRLLLEEGKQREAEELAMREFMGLKSETEDNTLWLERVGAERKKTDGAYTYEFDDVGWPTIPVPSYEGWEEMGLEGVDGAIWFRTTFTLTAADLTSDWELDLNRVRQDDYTYVNGHLVGHEKGDQEKRLYNIPKENLREGKNVVAVQVINLAGKGGISGYKDTRNPIGLKNANGKFISLVGQWKYWIQDADVPKVGVFQASYQPFGSLKFQFPDGDTEQYERSLDLERGVAEVAYTQADVQYKRTYFANYPDNVIAIRLAADKPGQISFALSMETKHQKHRVWKLDDHTLAMTVQVKGGALEGTSFLTVKLDGGTVTEQDRQLHVQGANTADVYLTGATNYGDYKQLTADYGRKAQRHHKRIRKKSFSKLQRTHERDYRSLFERFSINLGGEEQRAIPTDERLRRFVSAEDPDLIALYIQFGRYLQIASAREGTHPANLQGIWNPWLEPSWGSKYTTNINLEMNYWATEMLNLRELHGSLFQMIRELSEAGKETAREYYGARGWVLHHNTDVWRGTAPINNSNHGIWPTGGAWLVTHLWEYYLFNQDKKVIAEYYDIIKGATLFFKDFLVKDEKTGWLVSTPSNSPENGGLVKGPTMDHQIIRALFHVFTESSKLVGKDASLRDSIQAMLPQIAPNQIGQYGQLQEWLEDVDDPDNKHRHVSHLWGLHPGNEINMDDTPKMVEAAKKSLIMRGDDGTGWSLAWKINFWARLKDAQHTYTMIKMLLRPADKAGGSYPNLFDAHPPFQIDGNFGGAAGIGEMLVQSHTSFVDILPALPRELSRGTVRGIKARGNFEIDLTWENHQLTAIAVRSNAGKPLKLRYNGKVVEMPTKKKKTYTFDTALNLLK</sequence>
<dbReference type="PANTHER" id="PTHR31084:SF0">
    <property type="entry name" value="ALPHA-L-FUCOSIDASE 2"/>
    <property type="match status" value="1"/>
</dbReference>